<dbReference type="OMA" id="HAYITHM"/>
<organism evidence="2 3">
    <name type="scientific">Phaeosphaeria nodorum (strain SN15 / ATCC MYA-4574 / FGSC 10173)</name>
    <name type="common">Glume blotch fungus</name>
    <name type="synonym">Parastagonospora nodorum</name>
    <dbReference type="NCBI Taxonomy" id="321614"/>
    <lineage>
        <taxon>Eukaryota</taxon>
        <taxon>Fungi</taxon>
        <taxon>Dikarya</taxon>
        <taxon>Ascomycota</taxon>
        <taxon>Pezizomycotina</taxon>
        <taxon>Dothideomycetes</taxon>
        <taxon>Pleosporomycetidae</taxon>
        <taxon>Pleosporales</taxon>
        <taxon>Pleosporineae</taxon>
        <taxon>Phaeosphaeriaceae</taxon>
        <taxon>Parastagonospora</taxon>
    </lineage>
</organism>
<dbReference type="OrthoDB" id="2565191at2759"/>
<dbReference type="GO" id="GO:0006360">
    <property type="term" value="P:transcription by RNA polymerase I"/>
    <property type="evidence" value="ECO:0007669"/>
    <property type="project" value="InterPro"/>
</dbReference>
<dbReference type="PANTHER" id="PTHR28054">
    <property type="entry name" value="RNA POLYMERASE I-SPECIFIC TRANSCRIPTION INITIATION FACTOR RRN10"/>
    <property type="match status" value="1"/>
</dbReference>
<dbReference type="PANTHER" id="PTHR28054:SF1">
    <property type="entry name" value="RNA POLYMERASE I-SPECIFIC TRANSCRIPTION INITIATION FACTOR RRN10"/>
    <property type="match status" value="1"/>
</dbReference>
<reference evidence="3" key="1">
    <citation type="journal article" date="2021" name="BMC Genomics">
        <title>Chromosome-level genome assembly and manually-curated proteome of model necrotroph Parastagonospora nodorum Sn15 reveals a genome-wide trove of candidate effector homologs, and redundancy of virulence-related functions within an accessory chromosome.</title>
        <authorList>
            <person name="Bertazzoni S."/>
            <person name="Jones D.A.B."/>
            <person name="Phan H.T."/>
            <person name="Tan K.-C."/>
            <person name="Hane J.K."/>
        </authorList>
    </citation>
    <scope>NUCLEOTIDE SEQUENCE [LARGE SCALE GENOMIC DNA]</scope>
    <source>
        <strain evidence="3">SN15 / ATCC MYA-4574 / FGSC 10173)</strain>
    </source>
</reference>
<name>A0A7U2EUQ7_PHANO</name>
<evidence type="ECO:0000313" key="2">
    <source>
        <dbReference type="EMBL" id="QRC93458.1"/>
    </source>
</evidence>
<gene>
    <name evidence="2" type="ORF">JI435_302750</name>
</gene>
<dbReference type="EMBL" id="CP069025">
    <property type="protein sequence ID" value="QRC93458.1"/>
    <property type="molecule type" value="Genomic_DNA"/>
</dbReference>
<keyword evidence="3" id="KW-1185">Reference proteome</keyword>
<feature type="region of interest" description="Disordered" evidence="1">
    <location>
        <begin position="169"/>
        <end position="220"/>
    </location>
</feature>
<dbReference type="Proteomes" id="UP000663193">
    <property type="component" value="Chromosome 3"/>
</dbReference>
<dbReference type="AlphaFoldDB" id="A0A7U2EUQ7"/>
<evidence type="ECO:0000313" key="3">
    <source>
        <dbReference type="Proteomes" id="UP000663193"/>
    </source>
</evidence>
<sequence>MIRRRKFYGTFTERPPSEPSSGDEEAVNLKRPRKARKANLYDAVAGKVTQAGIIGNITDAKASRQPLRPDEVLFKQSNAPIRYEETDYYFAHERLPGGQKLPSGDMLSALHAYVSKLYSRNECPEMEKAWRCMDETALIAFGILMEEMGNEMLGETGDLAFTEAAVEVEEQEMGHEDQADGQGKSAQRSATAAPEKEEEQRPGLLSSEDDASEYSTEASE</sequence>
<protein>
    <submittedName>
        <fullName evidence="2">Uncharacterized protein</fullName>
    </submittedName>
</protein>
<feature type="region of interest" description="Disordered" evidence="1">
    <location>
        <begin position="1"/>
        <end position="29"/>
    </location>
</feature>
<dbReference type="VEuPathDB" id="FungiDB:JI435_302750"/>
<proteinExistence type="predicted"/>
<evidence type="ECO:0000256" key="1">
    <source>
        <dbReference type="SAM" id="MobiDB-lite"/>
    </source>
</evidence>
<accession>A0A7U2EUQ7</accession>
<dbReference type="InterPro" id="IPR022793">
    <property type="entry name" value="Rrn10"/>
</dbReference>